<dbReference type="InterPro" id="IPR000700">
    <property type="entry name" value="PAS-assoc_C"/>
</dbReference>
<dbReference type="Gene3D" id="3.30.450.20">
    <property type="entry name" value="PAS domain"/>
    <property type="match status" value="1"/>
</dbReference>
<evidence type="ECO:0000256" key="5">
    <source>
        <dbReference type="ARBA" id="ARBA00022777"/>
    </source>
</evidence>
<evidence type="ECO:0000256" key="7">
    <source>
        <dbReference type="SAM" id="Phobius"/>
    </source>
</evidence>
<dbReference type="SMART" id="SM00387">
    <property type="entry name" value="HATPase_c"/>
    <property type="match status" value="1"/>
</dbReference>
<dbReference type="InterPro" id="IPR035965">
    <property type="entry name" value="PAS-like_dom_sf"/>
</dbReference>
<evidence type="ECO:0000259" key="8">
    <source>
        <dbReference type="PROSITE" id="PS50109"/>
    </source>
</evidence>
<dbReference type="EMBL" id="CU459003">
    <property type="protein sequence ID" value="CAM76186.1"/>
    <property type="molecule type" value="Genomic_DNA"/>
</dbReference>
<dbReference type="SUPFAM" id="SSF55785">
    <property type="entry name" value="PYP-like sensor domain (PAS domain)"/>
    <property type="match status" value="1"/>
</dbReference>
<dbReference type="InterPro" id="IPR013767">
    <property type="entry name" value="PAS_fold"/>
</dbReference>
<evidence type="ECO:0000313" key="11">
    <source>
        <dbReference type="EMBL" id="CAM76186.1"/>
    </source>
</evidence>
<feature type="transmembrane region" description="Helical" evidence="7">
    <location>
        <begin position="26"/>
        <end position="48"/>
    </location>
</feature>
<evidence type="ECO:0000256" key="2">
    <source>
        <dbReference type="ARBA" id="ARBA00012438"/>
    </source>
</evidence>
<dbReference type="EC" id="2.7.13.3" evidence="2"/>
<dbReference type="PROSITE" id="PS50112">
    <property type="entry name" value="PAS"/>
    <property type="match status" value="1"/>
</dbReference>
<keyword evidence="3" id="KW-0597">Phosphoprotein</keyword>
<dbReference type="InterPro" id="IPR005467">
    <property type="entry name" value="His_kinase_dom"/>
</dbReference>
<feature type="domain" description="Histidine kinase" evidence="8">
    <location>
        <begin position="562"/>
        <end position="777"/>
    </location>
</feature>
<dbReference type="InterPro" id="IPR003661">
    <property type="entry name" value="HisK_dim/P_dom"/>
</dbReference>
<dbReference type="AlphaFoldDB" id="A4TZX9"/>
<dbReference type="GO" id="GO:0007234">
    <property type="term" value="P:osmosensory signaling via phosphorelay pathway"/>
    <property type="evidence" value="ECO:0007669"/>
    <property type="project" value="TreeGrafter"/>
</dbReference>
<reference evidence="11" key="1">
    <citation type="journal article" date="2007" name="J. Bacteriol.">
        <title>Comparative genome analysis of four magnetotactic bacteria reveals a complex set of group-specific genes implicated in magnetosome biomineralization and function.</title>
        <authorList>
            <person name="Richter M."/>
            <person name="Kube M."/>
            <person name="Bazylinski D.A."/>
            <person name="Lombardot T."/>
            <person name="Gloeckner F.O."/>
            <person name="Reinhardt R."/>
            <person name="Schueler D."/>
        </authorList>
    </citation>
    <scope>NUCLEOTIDE SEQUENCE</scope>
    <source>
        <strain evidence="11">MSR-1</strain>
    </source>
</reference>
<accession>A4TZX9</accession>
<evidence type="ECO:0000259" key="10">
    <source>
        <dbReference type="PROSITE" id="PS50113"/>
    </source>
</evidence>
<dbReference type="NCBIfam" id="TIGR00229">
    <property type="entry name" value="sensory_box"/>
    <property type="match status" value="1"/>
</dbReference>
<dbReference type="SMART" id="SM00086">
    <property type="entry name" value="PAC"/>
    <property type="match status" value="1"/>
</dbReference>
<dbReference type="SUPFAM" id="SSF55874">
    <property type="entry name" value="ATPase domain of HSP90 chaperone/DNA topoisomerase II/histidine kinase"/>
    <property type="match status" value="1"/>
</dbReference>
<sequence>MVFFAMQDGKARHSGDGIGQRVSVRMLIITLIASLLGVVAMEVGIDFLTHMRQYHQAQAMRRDERIIGHLMLGAQHLAFERGRTSVVLRAVGPVEAANRKFLDERRTLADAEFRAAIHMLDDANVPLARKLSRQTQSLAELRRRADALMALPQDQRDKLFADYWFDAVSAMLGSIPESVYMLGAAQTMPPLARVSLQAFDLRNALGVESSRIASALAVGRVPDQVQMHDLARLRGQGDAALANLRREVILLDAAALNEALARVDSELLRGFRPVQDAVLHAFANGRLPQETVPHYTSASVPALDAVAAIMSVAAQEGVFRAEKGEKQARMEMTAYAALLLVSLVLALAAMAVVGRVMGSARALRLHLGDLADGKLDPPPATPLTGRELVDLSRTAHALRLSLLERFRLESELAEVSRQNRLILEHAADGILALDEQGRTIFANPAVQRLSGWTLADLEGRAHHDLVHHSHADGSPYAVIDCPVHQTLHDGISRRVDEDVFWCKDGTCLPVELSVSPWMDGDRRGVVVAFRDITQRKMVQERNRQLLDELQRSNTELESFAYAISHDLQAPLRTISGFVALARRAVQGKVDDNVDEFMQFAEQGARRMAAMVAALLDYARFGIHGDPPRPVAVGEVIGNVLVDLAALIADTGGTVVVDDDLPRVMADPAQLASVLQNLIGNGLKYAGTSARPAEVRVAGGLRGERAVITVCDNGPGIAADQREALFGLFTRGGTHDGIDGLGMGLAICKRIVTRLGGTIHIEDASGGGACFVITLPVA</sequence>
<proteinExistence type="predicted"/>
<dbReference type="Pfam" id="PF00989">
    <property type="entry name" value="PAS"/>
    <property type="match status" value="1"/>
</dbReference>
<comment type="catalytic activity">
    <reaction evidence="1">
        <text>ATP + protein L-histidine = ADP + protein N-phospho-L-histidine.</text>
        <dbReference type="EC" id="2.7.13.3"/>
    </reaction>
</comment>
<gene>
    <name evidence="11" type="ORF">MGR_1458</name>
</gene>
<dbReference type="Gene3D" id="1.10.287.130">
    <property type="match status" value="1"/>
</dbReference>
<dbReference type="Pfam" id="PF00512">
    <property type="entry name" value="HisKA"/>
    <property type="match status" value="1"/>
</dbReference>
<evidence type="ECO:0000256" key="4">
    <source>
        <dbReference type="ARBA" id="ARBA00022679"/>
    </source>
</evidence>
<dbReference type="GO" id="GO:0000155">
    <property type="term" value="F:phosphorelay sensor kinase activity"/>
    <property type="evidence" value="ECO:0007669"/>
    <property type="project" value="InterPro"/>
</dbReference>
<dbReference type="InterPro" id="IPR001610">
    <property type="entry name" value="PAC"/>
</dbReference>
<evidence type="ECO:0000256" key="3">
    <source>
        <dbReference type="ARBA" id="ARBA00022553"/>
    </source>
</evidence>
<dbReference type="GO" id="GO:0006355">
    <property type="term" value="P:regulation of DNA-templated transcription"/>
    <property type="evidence" value="ECO:0007669"/>
    <property type="project" value="InterPro"/>
</dbReference>
<evidence type="ECO:0000259" key="9">
    <source>
        <dbReference type="PROSITE" id="PS50112"/>
    </source>
</evidence>
<dbReference type="InterPro" id="IPR036890">
    <property type="entry name" value="HATPase_C_sf"/>
</dbReference>
<dbReference type="PROSITE" id="PS50113">
    <property type="entry name" value="PAC"/>
    <property type="match status" value="1"/>
</dbReference>
<dbReference type="PANTHER" id="PTHR42878:SF15">
    <property type="entry name" value="BACTERIOPHYTOCHROME"/>
    <property type="match status" value="1"/>
</dbReference>
<dbReference type="PROSITE" id="PS50109">
    <property type="entry name" value="HIS_KIN"/>
    <property type="match status" value="1"/>
</dbReference>
<dbReference type="InterPro" id="IPR003594">
    <property type="entry name" value="HATPase_dom"/>
</dbReference>
<dbReference type="SMART" id="SM00388">
    <property type="entry name" value="HisKA"/>
    <property type="match status" value="1"/>
</dbReference>
<keyword evidence="4" id="KW-0808">Transferase</keyword>
<dbReference type="InterPro" id="IPR004358">
    <property type="entry name" value="Sig_transdc_His_kin-like_C"/>
</dbReference>
<keyword evidence="5 11" id="KW-0418">Kinase</keyword>
<dbReference type="GO" id="GO:0030295">
    <property type="term" value="F:protein kinase activator activity"/>
    <property type="evidence" value="ECO:0007669"/>
    <property type="project" value="TreeGrafter"/>
</dbReference>
<dbReference type="SUPFAM" id="SSF47384">
    <property type="entry name" value="Homodimeric domain of signal transducing histidine kinase"/>
    <property type="match status" value="1"/>
</dbReference>
<dbReference type="InterPro" id="IPR036097">
    <property type="entry name" value="HisK_dim/P_sf"/>
</dbReference>
<keyword evidence="7" id="KW-0812">Transmembrane</keyword>
<dbReference type="GO" id="GO:0000156">
    <property type="term" value="F:phosphorelay response regulator activity"/>
    <property type="evidence" value="ECO:0007669"/>
    <property type="project" value="TreeGrafter"/>
</dbReference>
<feature type="domain" description="PAS" evidence="9">
    <location>
        <begin position="415"/>
        <end position="467"/>
    </location>
</feature>
<dbReference type="CDD" id="cd00130">
    <property type="entry name" value="PAS"/>
    <property type="match status" value="1"/>
</dbReference>
<keyword evidence="7" id="KW-1133">Transmembrane helix</keyword>
<evidence type="ECO:0000256" key="6">
    <source>
        <dbReference type="ARBA" id="ARBA00023136"/>
    </source>
</evidence>
<dbReference type="GO" id="GO:0016020">
    <property type="term" value="C:membrane"/>
    <property type="evidence" value="ECO:0007669"/>
    <property type="project" value="UniProtKB-SubCell"/>
</dbReference>
<dbReference type="PRINTS" id="PR00344">
    <property type="entry name" value="BCTRLSENSOR"/>
</dbReference>
<organism evidence="11">
    <name type="scientific">Magnetospirillum gryphiswaldense</name>
    <dbReference type="NCBI Taxonomy" id="55518"/>
    <lineage>
        <taxon>Bacteria</taxon>
        <taxon>Pseudomonadati</taxon>
        <taxon>Pseudomonadota</taxon>
        <taxon>Alphaproteobacteria</taxon>
        <taxon>Rhodospirillales</taxon>
        <taxon>Rhodospirillaceae</taxon>
        <taxon>Magnetospirillum</taxon>
    </lineage>
</organism>
<dbReference type="InterPro" id="IPR050351">
    <property type="entry name" value="BphY/WalK/GraS-like"/>
</dbReference>
<dbReference type="PANTHER" id="PTHR42878">
    <property type="entry name" value="TWO-COMPONENT HISTIDINE KINASE"/>
    <property type="match status" value="1"/>
</dbReference>
<dbReference type="Gene3D" id="3.30.565.10">
    <property type="entry name" value="Histidine kinase-like ATPase, C-terminal domain"/>
    <property type="match status" value="1"/>
</dbReference>
<protein>
    <recommendedName>
        <fullName evidence="2">histidine kinase</fullName>
        <ecNumber evidence="2">2.7.13.3</ecNumber>
    </recommendedName>
</protein>
<dbReference type="SMART" id="SM00091">
    <property type="entry name" value="PAS"/>
    <property type="match status" value="1"/>
</dbReference>
<evidence type="ECO:0000256" key="1">
    <source>
        <dbReference type="ARBA" id="ARBA00000085"/>
    </source>
</evidence>
<dbReference type="Pfam" id="PF02518">
    <property type="entry name" value="HATPase_c"/>
    <property type="match status" value="1"/>
</dbReference>
<keyword evidence="6 7" id="KW-0472">Membrane</keyword>
<feature type="transmembrane region" description="Helical" evidence="7">
    <location>
        <begin position="333"/>
        <end position="354"/>
    </location>
</feature>
<feature type="domain" description="PAC" evidence="10">
    <location>
        <begin position="493"/>
        <end position="544"/>
    </location>
</feature>
<name>A4TZX9_9PROT</name>
<dbReference type="InterPro" id="IPR000014">
    <property type="entry name" value="PAS"/>
</dbReference>